<protein>
    <submittedName>
        <fullName evidence="2">Uncharacterized protein</fullName>
    </submittedName>
</protein>
<evidence type="ECO:0000313" key="3">
    <source>
        <dbReference type="Proteomes" id="UP000807469"/>
    </source>
</evidence>
<dbReference type="PANTHER" id="PTHR35871:SF1">
    <property type="entry name" value="CXC1-LIKE CYSTEINE CLUSTER ASSOCIATED WITH KDZ TRANSPOSASES DOMAIN-CONTAINING PROTEIN"/>
    <property type="match status" value="1"/>
</dbReference>
<sequence>MLCFYTNPQSEDYCKWGASAYRTAISVDKGRHCARLLCDLVRQFILDRTILPVNPYGDWNESMLVDEDLANEINIYLQSLGPEISGGKLMEFINDDEALRARHGIDKKITLRTAQRYLNALSYRFRAPLKGQYVDGHEREDVVFYREQTFLPQWRQLSERMFNWAEGDLPEFGPHPSGRRVIAWFHDESVFYAHDRRKKGWYHKDAPAKPYAKGEGASLMIADFVSADFGWLRSPDGKQSARRMMKPGKNRDGYFSSDDILRQARDAMMILKQYYPEYDHILIYDNASTHLKRPDDSLSARKMPKGPSKRDTTWGVEINARDKVTNEIIYQRNGKPAKTKIPMGDALFLDGTPQPLYFPEGHERAGAFKGMQIILEERGFTGVSSLRAECKGFKCPTKMDPSNPCCCRRLLYNQPDFANVEALLQTACRLEGVALLFLPKFHCELNFIEQCWGYAKRIYRLNPESSREDHLERNTLSALDAVPLKSMRKFANRSRRFMDAYERGLNGQQAAWAARKYRGHRVLPPEIMEELDRVGMVQRVL</sequence>
<keyword evidence="3" id="KW-1185">Reference proteome</keyword>
<comment type="caution">
    <text evidence="2">The sequence shown here is derived from an EMBL/GenBank/DDBJ whole genome shotgun (WGS) entry which is preliminary data.</text>
</comment>
<proteinExistence type="predicted"/>
<organism evidence="2 3">
    <name type="scientific">Pholiota conissans</name>
    <dbReference type="NCBI Taxonomy" id="109636"/>
    <lineage>
        <taxon>Eukaryota</taxon>
        <taxon>Fungi</taxon>
        <taxon>Dikarya</taxon>
        <taxon>Basidiomycota</taxon>
        <taxon>Agaricomycotina</taxon>
        <taxon>Agaricomycetes</taxon>
        <taxon>Agaricomycetidae</taxon>
        <taxon>Agaricales</taxon>
        <taxon>Agaricineae</taxon>
        <taxon>Strophariaceae</taxon>
        <taxon>Pholiota</taxon>
    </lineage>
</organism>
<dbReference type="Proteomes" id="UP000807469">
    <property type="component" value="Unassembled WGS sequence"/>
</dbReference>
<dbReference type="Gene3D" id="3.30.420.10">
    <property type="entry name" value="Ribonuclease H-like superfamily/Ribonuclease H"/>
    <property type="match status" value="1"/>
</dbReference>
<feature type="region of interest" description="Disordered" evidence="1">
    <location>
        <begin position="293"/>
        <end position="312"/>
    </location>
</feature>
<accession>A0A9P5Z3A5</accession>
<reference evidence="2" key="1">
    <citation type="submission" date="2020-11" db="EMBL/GenBank/DDBJ databases">
        <authorList>
            <consortium name="DOE Joint Genome Institute"/>
            <person name="Ahrendt S."/>
            <person name="Riley R."/>
            <person name="Andreopoulos W."/>
            <person name="Labutti K."/>
            <person name="Pangilinan J."/>
            <person name="Ruiz-Duenas F.J."/>
            <person name="Barrasa J.M."/>
            <person name="Sanchez-Garcia M."/>
            <person name="Camarero S."/>
            <person name="Miyauchi S."/>
            <person name="Serrano A."/>
            <person name="Linde D."/>
            <person name="Babiker R."/>
            <person name="Drula E."/>
            <person name="Ayuso-Fernandez I."/>
            <person name="Pacheco R."/>
            <person name="Padilla G."/>
            <person name="Ferreira P."/>
            <person name="Barriuso J."/>
            <person name="Kellner H."/>
            <person name="Castanera R."/>
            <person name="Alfaro M."/>
            <person name="Ramirez L."/>
            <person name="Pisabarro A.G."/>
            <person name="Kuo A."/>
            <person name="Tritt A."/>
            <person name="Lipzen A."/>
            <person name="He G."/>
            <person name="Yan M."/>
            <person name="Ng V."/>
            <person name="Cullen D."/>
            <person name="Martin F."/>
            <person name="Rosso M.-N."/>
            <person name="Henrissat B."/>
            <person name="Hibbett D."/>
            <person name="Martinez A.T."/>
            <person name="Grigoriev I.V."/>
        </authorList>
    </citation>
    <scope>NUCLEOTIDE SEQUENCE</scope>
    <source>
        <strain evidence="2">CIRM-BRFM 674</strain>
    </source>
</reference>
<dbReference type="PANTHER" id="PTHR35871">
    <property type="entry name" value="EXPRESSED PROTEIN"/>
    <property type="match status" value="1"/>
</dbReference>
<dbReference type="AlphaFoldDB" id="A0A9P5Z3A5"/>
<dbReference type="OrthoDB" id="10044727at2759"/>
<dbReference type="EMBL" id="MU155221">
    <property type="protein sequence ID" value="KAF9479060.1"/>
    <property type="molecule type" value="Genomic_DNA"/>
</dbReference>
<evidence type="ECO:0000256" key="1">
    <source>
        <dbReference type="SAM" id="MobiDB-lite"/>
    </source>
</evidence>
<name>A0A9P5Z3A5_9AGAR</name>
<gene>
    <name evidence="2" type="ORF">BDN70DRAFT_859047</name>
</gene>
<dbReference type="GO" id="GO:0003676">
    <property type="term" value="F:nucleic acid binding"/>
    <property type="evidence" value="ECO:0007669"/>
    <property type="project" value="InterPro"/>
</dbReference>
<evidence type="ECO:0000313" key="2">
    <source>
        <dbReference type="EMBL" id="KAF9479060.1"/>
    </source>
</evidence>
<dbReference type="InterPro" id="IPR036397">
    <property type="entry name" value="RNaseH_sf"/>
</dbReference>